<dbReference type="Proteomes" id="UP000320811">
    <property type="component" value="Unassembled WGS sequence"/>
</dbReference>
<dbReference type="Pfam" id="PF01943">
    <property type="entry name" value="Polysacc_synt"/>
    <property type="match status" value="1"/>
</dbReference>
<evidence type="ECO:0000256" key="3">
    <source>
        <dbReference type="ARBA" id="ARBA00022692"/>
    </source>
</evidence>
<protein>
    <submittedName>
        <fullName evidence="7">O-antigen/teichoic acid export membrane protein</fullName>
    </submittedName>
</protein>
<feature type="transmembrane region" description="Helical" evidence="6">
    <location>
        <begin position="440"/>
        <end position="459"/>
    </location>
</feature>
<sequence length="477" mass="53916">MSSIKRNFLFNSLLSVSRVIFPLISFPYSSRVLGPDSIGAVSFVDSYTQYFCILAALGIPIYGVRQVARFRDNPLQLQYLTSELIVINFISTFFWCIAYYLIAWWSGKLFELPGLHVLGSIFLLLYTFPVEWFFQGTENFGYITIRSLLLNVLSLGLLFVFVKTENDVLWYYGITVAVFAVNGAINLVKLLQSVKLTMKNLQFKKHFRPLFFLFSSQIAINIYVLLDKVILGYLVENKYVGYYGTAFKLTKLLLTFIGALAIVMVPQMSKAFDSNDMTKAKGLFRNSCEFVITIGIPIVFGLFCLSDDLINLISGAQFAPAADSMRILAPIILFIGLNNIFGMQVLIPKGRERLLFISVTIGMFVSVGLNFTLIPIFMHNGAALATLTTEFAVAVVTGYYALRELGEKMDWILILKTILACIPFYLIYKLMYAAPGWVRIIGTTGIAGAYYAAVQVWILENRLWKDQYSKIINLIRR</sequence>
<dbReference type="InterPro" id="IPR050833">
    <property type="entry name" value="Poly_Biosynth_Transport"/>
</dbReference>
<feature type="transmembrane region" description="Helical" evidence="6">
    <location>
        <begin position="84"/>
        <end position="102"/>
    </location>
</feature>
<keyword evidence="8" id="KW-1185">Reference proteome</keyword>
<feature type="transmembrane region" description="Helical" evidence="6">
    <location>
        <begin position="409"/>
        <end position="428"/>
    </location>
</feature>
<feature type="transmembrane region" description="Helical" evidence="6">
    <location>
        <begin position="383"/>
        <end position="402"/>
    </location>
</feature>
<dbReference type="EMBL" id="VIWO01000001">
    <property type="protein sequence ID" value="TWF44341.1"/>
    <property type="molecule type" value="Genomic_DNA"/>
</dbReference>
<dbReference type="CDD" id="cd13128">
    <property type="entry name" value="MATE_Wzx_like"/>
    <property type="match status" value="1"/>
</dbReference>
<feature type="transmembrane region" description="Helical" evidence="6">
    <location>
        <begin position="209"/>
        <end position="226"/>
    </location>
</feature>
<keyword evidence="4 6" id="KW-1133">Transmembrane helix</keyword>
<proteinExistence type="predicted"/>
<gene>
    <name evidence="7" type="ORF">FHW36_101261</name>
</gene>
<dbReference type="PANTHER" id="PTHR30250">
    <property type="entry name" value="PST FAMILY PREDICTED COLANIC ACID TRANSPORTER"/>
    <property type="match status" value="1"/>
</dbReference>
<dbReference type="PANTHER" id="PTHR30250:SF11">
    <property type="entry name" value="O-ANTIGEN TRANSPORTER-RELATED"/>
    <property type="match status" value="1"/>
</dbReference>
<feature type="transmembrane region" description="Helical" evidence="6">
    <location>
        <begin position="168"/>
        <end position="188"/>
    </location>
</feature>
<feature type="transmembrane region" description="Helical" evidence="6">
    <location>
        <begin position="354"/>
        <end position="377"/>
    </location>
</feature>
<dbReference type="AlphaFoldDB" id="A0A561Q1V0"/>
<feature type="transmembrane region" description="Helical" evidence="6">
    <location>
        <begin position="141"/>
        <end position="162"/>
    </location>
</feature>
<comment type="caution">
    <text evidence="7">The sequence shown here is derived from an EMBL/GenBank/DDBJ whole genome shotgun (WGS) entry which is preliminary data.</text>
</comment>
<feature type="transmembrane region" description="Helical" evidence="6">
    <location>
        <begin position="114"/>
        <end position="134"/>
    </location>
</feature>
<evidence type="ECO:0000256" key="6">
    <source>
        <dbReference type="SAM" id="Phobius"/>
    </source>
</evidence>
<accession>A0A561Q1V0</accession>
<evidence type="ECO:0000313" key="8">
    <source>
        <dbReference type="Proteomes" id="UP000320811"/>
    </source>
</evidence>
<feature type="transmembrane region" description="Helical" evidence="6">
    <location>
        <begin position="246"/>
        <end position="266"/>
    </location>
</feature>
<comment type="subcellular location">
    <subcellularLocation>
        <location evidence="1">Cell membrane</location>
        <topology evidence="1">Multi-pass membrane protein</topology>
    </subcellularLocation>
</comment>
<feature type="transmembrane region" description="Helical" evidence="6">
    <location>
        <begin position="7"/>
        <end position="27"/>
    </location>
</feature>
<evidence type="ECO:0000256" key="4">
    <source>
        <dbReference type="ARBA" id="ARBA00022989"/>
    </source>
</evidence>
<name>A0A561Q1V0_9BACT</name>
<evidence type="ECO:0000313" key="7">
    <source>
        <dbReference type="EMBL" id="TWF44341.1"/>
    </source>
</evidence>
<keyword evidence="2" id="KW-1003">Cell membrane</keyword>
<feature type="transmembrane region" description="Helical" evidence="6">
    <location>
        <begin position="47"/>
        <end position="64"/>
    </location>
</feature>
<reference evidence="7 8" key="1">
    <citation type="submission" date="2019-06" db="EMBL/GenBank/DDBJ databases">
        <title>Sorghum-associated microbial communities from plants grown in Nebraska, USA.</title>
        <authorList>
            <person name="Schachtman D."/>
        </authorList>
    </citation>
    <scope>NUCLEOTIDE SEQUENCE [LARGE SCALE GENOMIC DNA]</scope>
    <source>
        <strain evidence="7 8">1209</strain>
    </source>
</reference>
<evidence type="ECO:0000256" key="5">
    <source>
        <dbReference type="ARBA" id="ARBA00023136"/>
    </source>
</evidence>
<dbReference type="RefSeq" id="WP_145661044.1">
    <property type="nucleotide sequence ID" value="NZ_VIWO01000001.1"/>
</dbReference>
<feature type="transmembrane region" description="Helical" evidence="6">
    <location>
        <begin position="287"/>
        <end position="305"/>
    </location>
</feature>
<dbReference type="OrthoDB" id="9815702at2"/>
<organism evidence="7 8">
    <name type="scientific">Chitinophaga polysaccharea</name>
    <dbReference type="NCBI Taxonomy" id="1293035"/>
    <lineage>
        <taxon>Bacteria</taxon>
        <taxon>Pseudomonadati</taxon>
        <taxon>Bacteroidota</taxon>
        <taxon>Chitinophagia</taxon>
        <taxon>Chitinophagales</taxon>
        <taxon>Chitinophagaceae</taxon>
        <taxon>Chitinophaga</taxon>
    </lineage>
</organism>
<keyword evidence="5 6" id="KW-0472">Membrane</keyword>
<keyword evidence="3 6" id="KW-0812">Transmembrane</keyword>
<evidence type="ECO:0000256" key="2">
    <source>
        <dbReference type="ARBA" id="ARBA00022475"/>
    </source>
</evidence>
<evidence type="ECO:0000256" key="1">
    <source>
        <dbReference type="ARBA" id="ARBA00004651"/>
    </source>
</evidence>
<dbReference type="GO" id="GO:0005886">
    <property type="term" value="C:plasma membrane"/>
    <property type="evidence" value="ECO:0007669"/>
    <property type="project" value="UniProtKB-SubCell"/>
</dbReference>
<dbReference type="InterPro" id="IPR002797">
    <property type="entry name" value="Polysacc_synth"/>
</dbReference>
<feature type="transmembrane region" description="Helical" evidence="6">
    <location>
        <begin position="325"/>
        <end position="347"/>
    </location>
</feature>